<dbReference type="PANTHER" id="PTHR43550:SF3">
    <property type="entry name" value="3-KETODIHYDROSPHINGOSINE REDUCTASE"/>
    <property type="match status" value="1"/>
</dbReference>
<dbReference type="OrthoDB" id="10267115at2759"/>
<dbReference type="GeneID" id="36285830"/>
<keyword evidence="12" id="KW-1133">Transmembrane helix</keyword>
<dbReference type="InterPro" id="IPR002347">
    <property type="entry name" value="SDR_fam"/>
</dbReference>
<feature type="transmembrane region" description="Helical" evidence="12">
    <location>
        <begin position="305"/>
        <end position="326"/>
    </location>
</feature>
<evidence type="ECO:0000256" key="4">
    <source>
        <dbReference type="ARBA" id="ARBA00022824"/>
    </source>
</evidence>
<evidence type="ECO:0000256" key="6">
    <source>
        <dbReference type="ARBA" id="ARBA00022919"/>
    </source>
</evidence>
<dbReference type="Proteomes" id="UP000077154">
    <property type="component" value="Unassembled WGS sequence"/>
</dbReference>
<reference evidence="13" key="1">
    <citation type="submission" date="2016-03" db="EMBL/GenBank/DDBJ databases">
        <title>Updated assembly of Pseudogymnoascus destructans, the fungus causing white-nose syndrome of bats.</title>
        <authorList>
            <person name="Palmer J.M."/>
            <person name="Drees K.P."/>
            <person name="Foster J.T."/>
            <person name="Lindner D.L."/>
        </authorList>
    </citation>
    <scope>NUCLEOTIDE SEQUENCE [LARGE SCALE GENOMIC DNA]</scope>
    <source>
        <strain evidence="13">20631-21</strain>
    </source>
</reference>
<gene>
    <name evidence="13" type="primary">TSC10</name>
    <name evidence="13" type="ORF">VC83_02751</name>
</gene>
<dbReference type="Gene3D" id="3.40.50.720">
    <property type="entry name" value="NAD(P)-binding Rossmann-like Domain"/>
    <property type="match status" value="1"/>
</dbReference>
<keyword evidence="4" id="KW-0256">Endoplasmic reticulum</keyword>
<feature type="transmembrane region" description="Helical" evidence="12">
    <location>
        <begin position="13"/>
        <end position="32"/>
    </location>
</feature>
<dbReference type="PRINTS" id="PR00081">
    <property type="entry name" value="GDHRDH"/>
</dbReference>
<dbReference type="Pfam" id="PF00106">
    <property type="entry name" value="adh_short"/>
    <property type="match status" value="1"/>
</dbReference>
<dbReference type="EC" id="1.1.1.102" evidence="9"/>
<dbReference type="GO" id="GO:0047560">
    <property type="term" value="F:3-dehydrosphinganine reductase activity"/>
    <property type="evidence" value="ECO:0007669"/>
    <property type="project" value="UniProtKB-EC"/>
</dbReference>
<dbReference type="RefSeq" id="XP_024326229.1">
    <property type="nucleotide sequence ID" value="XM_024466407.1"/>
</dbReference>
<dbReference type="AlphaFoldDB" id="A0A177AFR6"/>
<dbReference type="CDD" id="cd08939">
    <property type="entry name" value="KDSR-like_SDR_c"/>
    <property type="match status" value="1"/>
</dbReference>
<protein>
    <recommendedName>
        <fullName evidence="9">3-dehydrosphinganine reductase</fullName>
        <ecNumber evidence="9">1.1.1.102</ecNumber>
    </recommendedName>
</protein>
<comment type="catalytic activity">
    <reaction evidence="11">
        <text>sphinganine + NADP(+) = 3-oxosphinganine + NADPH + H(+)</text>
        <dbReference type="Rhea" id="RHEA:22640"/>
        <dbReference type="ChEBI" id="CHEBI:15378"/>
        <dbReference type="ChEBI" id="CHEBI:57783"/>
        <dbReference type="ChEBI" id="CHEBI:57817"/>
        <dbReference type="ChEBI" id="CHEBI:58299"/>
        <dbReference type="ChEBI" id="CHEBI:58349"/>
        <dbReference type="EC" id="1.1.1.102"/>
    </reaction>
    <physiologicalReaction direction="right-to-left" evidence="11">
        <dbReference type="Rhea" id="RHEA:22642"/>
    </physiologicalReaction>
</comment>
<evidence type="ECO:0000256" key="1">
    <source>
        <dbReference type="ARBA" id="ARBA00004240"/>
    </source>
</evidence>
<dbReference type="GO" id="GO:0005789">
    <property type="term" value="C:endoplasmic reticulum membrane"/>
    <property type="evidence" value="ECO:0007669"/>
    <property type="project" value="TreeGrafter"/>
</dbReference>
<comment type="pathway">
    <text evidence="2">Lipid metabolism; sphingolipid metabolism.</text>
</comment>
<keyword evidence="12" id="KW-0472">Membrane</keyword>
<evidence type="ECO:0000256" key="3">
    <source>
        <dbReference type="ARBA" id="ARBA00004991"/>
    </source>
</evidence>
<evidence type="ECO:0000313" key="13">
    <source>
        <dbReference type="EMBL" id="OAF60948.1"/>
    </source>
</evidence>
<comment type="function">
    <text evidence="10">Catalyzes the reduction of 3'-oxosphinganine (3-ketodihydrosphingosine/KDS) to sphinganine (dihydrosphingosine/DHS), the second step of de novo sphingolipid biosynthesis.</text>
</comment>
<dbReference type="PANTHER" id="PTHR43550">
    <property type="entry name" value="3-KETODIHYDROSPHINGOSINE REDUCTASE"/>
    <property type="match status" value="1"/>
</dbReference>
<keyword evidence="5" id="KW-0521">NADP</keyword>
<evidence type="ECO:0000256" key="11">
    <source>
        <dbReference type="ARBA" id="ARBA00048930"/>
    </source>
</evidence>
<dbReference type="InterPro" id="IPR036291">
    <property type="entry name" value="NAD(P)-bd_dom_sf"/>
</dbReference>
<dbReference type="GO" id="GO:0006666">
    <property type="term" value="P:3-keto-sphinganine metabolic process"/>
    <property type="evidence" value="ECO:0007669"/>
    <property type="project" value="InterPro"/>
</dbReference>
<keyword evidence="7" id="KW-0560">Oxidoreductase</keyword>
<name>A0A177AFR6_9PEZI</name>
<evidence type="ECO:0000256" key="10">
    <source>
        <dbReference type="ARBA" id="ARBA00044737"/>
    </source>
</evidence>
<keyword evidence="12" id="KW-0812">Transmembrane</keyword>
<evidence type="ECO:0000256" key="9">
    <source>
        <dbReference type="ARBA" id="ARBA00026112"/>
    </source>
</evidence>
<comment type="pathway">
    <text evidence="3">Sphingolipid metabolism.</text>
</comment>
<dbReference type="EMBL" id="KV441390">
    <property type="protein sequence ID" value="OAF60948.1"/>
    <property type="molecule type" value="Genomic_DNA"/>
</dbReference>
<evidence type="ECO:0000256" key="7">
    <source>
        <dbReference type="ARBA" id="ARBA00023002"/>
    </source>
</evidence>
<dbReference type="InterPro" id="IPR045022">
    <property type="entry name" value="KDSR-like"/>
</dbReference>
<evidence type="ECO:0000256" key="12">
    <source>
        <dbReference type="SAM" id="Phobius"/>
    </source>
</evidence>
<evidence type="ECO:0000256" key="8">
    <source>
        <dbReference type="ARBA" id="ARBA00023098"/>
    </source>
</evidence>
<accession>A0A177AFR6</accession>
<proteinExistence type="predicted"/>
<organism evidence="13">
    <name type="scientific">Pseudogymnoascus destructans</name>
    <dbReference type="NCBI Taxonomy" id="655981"/>
    <lineage>
        <taxon>Eukaryota</taxon>
        <taxon>Fungi</taxon>
        <taxon>Dikarya</taxon>
        <taxon>Ascomycota</taxon>
        <taxon>Pezizomycotina</taxon>
        <taxon>Leotiomycetes</taxon>
        <taxon>Thelebolales</taxon>
        <taxon>Thelebolaceae</taxon>
        <taxon>Pseudogymnoascus</taxon>
    </lineage>
</organism>
<evidence type="ECO:0000256" key="2">
    <source>
        <dbReference type="ARBA" id="ARBA00004760"/>
    </source>
</evidence>
<sequence>MSLDILSAISWKTLTSLIFAIGLGAFIMGWLSRKSHFDVAGKTVLLTGASQGMGLSVAKILSGKGANVVIVARNVGKLEAALSEIKASAASATQTFHYISADLTDATEATRIVTDVMAWNSGVAPDVVWCMAGSSEPQLFLDAPSKVLRNQMDINYWASAEMAQAILKEWLAPGEARSERQRHFIFTATTLAFYPIVGYSAYSPCKAAMRSLSDTLSQEILLYSDSVKVHTVFPGSIDTPGFAHENIGKPAITKILEEPDPLQSPDAVATTAISGLESGEYLITTNLLGSIMRASAWGSSVRNNWVIDNILVCIVALVSYFISADINGKVRKYGKMNGHPSTFKA</sequence>
<dbReference type="SUPFAM" id="SSF51735">
    <property type="entry name" value="NAD(P)-binding Rossmann-fold domains"/>
    <property type="match status" value="1"/>
</dbReference>
<feature type="transmembrane region" description="Helical" evidence="12">
    <location>
        <begin position="184"/>
        <end position="202"/>
    </location>
</feature>
<keyword evidence="6" id="KW-0746">Sphingolipid metabolism</keyword>
<comment type="subcellular location">
    <subcellularLocation>
        <location evidence="1">Endoplasmic reticulum</location>
    </subcellularLocation>
</comment>
<dbReference type="eggNOG" id="KOG1210">
    <property type="taxonomic scope" value="Eukaryota"/>
</dbReference>
<keyword evidence="8" id="KW-0443">Lipid metabolism</keyword>
<evidence type="ECO:0000256" key="5">
    <source>
        <dbReference type="ARBA" id="ARBA00022857"/>
    </source>
</evidence>
<dbReference type="GO" id="GO:0030148">
    <property type="term" value="P:sphingolipid biosynthetic process"/>
    <property type="evidence" value="ECO:0007669"/>
    <property type="project" value="InterPro"/>
</dbReference>
<dbReference type="VEuPathDB" id="FungiDB:GMDG_03899"/>